<comment type="caution">
    <text evidence="3">The sequence shown here is derived from an EMBL/GenBank/DDBJ whole genome shotgun (WGS) entry which is preliminary data.</text>
</comment>
<feature type="signal peptide" evidence="2">
    <location>
        <begin position="1"/>
        <end position="44"/>
    </location>
</feature>
<organism evidence="3 4">
    <name type="scientific">Azospirillum griseum</name>
    <dbReference type="NCBI Taxonomy" id="2496639"/>
    <lineage>
        <taxon>Bacteria</taxon>
        <taxon>Pseudomonadati</taxon>
        <taxon>Pseudomonadota</taxon>
        <taxon>Alphaproteobacteria</taxon>
        <taxon>Rhodospirillales</taxon>
        <taxon>Azospirillaceae</taxon>
        <taxon>Azospirillum</taxon>
    </lineage>
</organism>
<feature type="region of interest" description="Disordered" evidence="1">
    <location>
        <begin position="1"/>
        <end position="20"/>
    </location>
</feature>
<dbReference type="InterPro" id="IPR006311">
    <property type="entry name" value="TAT_signal"/>
</dbReference>
<dbReference type="Proteomes" id="UP000277007">
    <property type="component" value="Unassembled WGS sequence"/>
</dbReference>
<dbReference type="EMBL" id="RXMA01000002">
    <property type="protein sequence ID" value="RTR23464.1"/>
    <property type="molecule type" value="Genomic_DNA"/>
</dbReference>
<dbReference type="OrthoDB" id="7307229at2"/>
<evidence type="ECO:0000313" key="4">
    <source>
        <dbReference type="Proteomes" id="UP000277007"/>
    </source>
</evidence>
<dbReference type="AlphaFoldDB" id="A0A3S0K731"/>
<gene>
    <name evidence="3" type="ORF">EJ903_02710</name>
</gene>
<protein>
    <submittedName>
        <fullName evidence="3">Uncharacterized protein</fullName>
    </submittedName>
</protein>
<proteinExistence type="predicted"/>
<keyword evidence="2" id="KW-0732">Signal</keyword>
<name>A0A3S0K731_9PROT</name>
<evidence type="ECO:0000256" key="2">
    <source>
        <dbReference type="SAM" id="SignalP"/>
    </source>
</evidence>
<evidence type="ECO:0000313" key="3">
    <source>
        <dbReference type="EMBL" id="RTR23464.1"/>
    </source>
</evidence>
<reference evidence="3 4" key="1">
    <citation type="submission" date="2018-12" db="EMBL/GenBank/DDBJ databases">
        <authorList>
            <person name="Yang Y."/>
        </authorList>
    </citation>
    <scope>NUCLEOTIDE SEQUENCE [LARGE SCALE GENOMIC DNA]</scope>
    <source>
        <strain evidence="3 4">L-25-5w-1</strain>
    </source>
</reference>
<accession>A0A3S0K731</accession>
<feature type="chain" id="PRO_5018534159" evidence="2">
    <location>
        <begin position="45"/>
        <end position="114"/>
    </location>
</feature>
<dbReference type="RefSeq" id="WP_126611891.1">
    <property type="nucleotide sequence ID" value="NZ_JBHUCY010000010.1"/>
</dbReference>
<dbReference type="PROSITE" id="PS51318">
    <property type="entry name" value="TAT"/>
    <property type="match status" value="1"/>
</dbReference>
<sequence>MAGQDHTARQRWTSQPQTSRRRLLRGLALGGLGLALGHAGAAQAFTVRSGSDYGAMLDGACGASADHRRQIAELESALGGTAADPRILAVIRQTACPSCGCPLLLAPTTAPTPF</sequence>
<keyword evidence="4" id="KW-1185">Reference proteome</keyword>
<evidence type="ECO:0000256" key="1">
    <source>
        <dbReference type="SAM" id="MobiDB-lite"/>
    </source>
</evidence>